<name>A0A2P2IM54_RHIMU</name>
<proteinExistence type="predicted"/>
<accession>A0A2P2IM54</accession>
<organism evidence="1">
    <name type="scientific">Rhizophora mucronata</name>
    <name type="common">Asiatic mangrove</name>
    <dbReference type="NCBI Taxonomy" id="61149"/>
    <lineage>
        <taxon>Eukaryota</taxon>
        <taxon>Viridiplantae</taxon>
        <taxon>Streptophyta</taxon>
        <taxon>Embryophyta</taxon>
        <taxon>Tracheophyta</taxon>
        <taxon>Spermatophyta</taxon>
        <taxon>Magnoliopsida</taxon>
        <taxon>eudicotyledons</taxon>
        <taxon>Gunneridae</taxon>
        <taxon>Pentapetalae</taxon>
        <taxon>rosids</taxon>
        <taxon>fabids</taxon>
        <taxon>Malpighiales</taxon>
        <taxon>Rhizophoraceae</taxon>
        <taxon>Rhizophora</taxon>
    </lineage>
</organism>
<dbReference type="EMBL" id="GGEC01001803">
    <property type="protein sequence ID" value="MBW82286.1"/>
    <property type="molecule type" value="Transcribed_RNA"/>
</dbReference>
<sequence length="63" mass="7178">MYIKVWIMWPHGTLLCYYLMISKRPSPPNSRKENPSLPSSDVVMMLPSFFNGITGCEPDPSNC</sequence>
<evidence type="ECO:0000313" key="1">
    <source>
        <dbReference type="EMBL" id="MBW82286.1"/>
    </source>
</evidence>
<protein>
    <submittedName>
        <fullName evidence="1">Uncharacterized protein MANES_12G006600</fullName>
    </submittedName>
</protein>
<reference evidence="1" key="1">
    <citation type="submission" date="2018-02" db="EMBL/GenBank/DDBJ databases">
        <title>Rhizophora mucronata_Transcriptome.</title>
        <authorList>
            <person name="Meera S.P."/>
            <person name="Sreeshan A."/>
            <person name="Augustine A."/>
        </authorList>
    </citation>
    <scope>NUCLEOTIDE SEQUENCE</scope>
    <source>
        <tissue evidence="1">Leaf</tissue>
    </source>
</reference>
<dbReference type="AlphaFoldDB" id="A0A2P2IM54"/>